<comment type="pathway">
    <text evidence="9">Cofactor biosynthesis; coenzyme A biosynthesis; CoA from (R)-pantothenate: step 4/5.</text>
</comment>
<comment type="catalytic activity">
    <reaction evidence="8 9">
        <text>(R)-4'-phosphopantetheine + ATP + H(+) = 3'-dephospho-CoA + diphosphate</text>
        <dbReference type="Rhea" id="RHEA:19801"/>
        <dbReference type="ChEBI" id="CHEBI:15378"/>
        <dbReference type="ChEBI" id="CHEBI:30616"/>
        <dbReference type="ChEBI" id="CHEBI:33019"/>
        <dbReference type="ChEBI" id="CHEBI:57328"/>
        <dbReference type="ChEBI" id="CHEBI:61723"/>
        <dbReference type="EC" id="2.7.7.3"/>
    </reaction>
</comment>
<sequence>MKRIALFPGSFDPFTNGHLQTVQRASKLFDEVVIAVMTNVSKQGLFTPAEKEALVAGATQGLANVRVMAAPNQLTVQVAEAVGAKFLLRGLRNESDFTYEAGIAQINRTQDASIETVFLYADSDTAFVSSSMIKEVARFGGDVSGLVPANVATALAAKMASLGSDPA</sequence>
<keyword evidence="2 9" id="KW-0808">Transferase</keyword>
<comment type="caution">
    <text evidence="11">The sequence shown here is derived from an EMBL/GenBank/DDBJ whole genome shotgun (WGS) entry which is preliminary data.</text>
</comment>
<comment type="cofactor">
    <cofactor evidence="9">
        <name>Mg(2+)</name>
        <dbReference type="ChEBI" id="CHEBI:18420"/>
    </cofactor>
</comment>
<dbReference type="PANTHER" id="PTHR21342:SF1">
    <property type="entry name" value="PHOSPHOPANTETHEINE ADENYLYLTRANSFERASE"/>
    <property type="match status" value="1"/>
</dbReference>
<comment type="subunit">
    <text evidence="9">Homohexamer.</text>
</comment>
<keyword evidence="6 9" id="KW-0460">Magnesium</keyword>
<feature type="binding site" evidence="9">
    <location>
        <position position="89"/>
    </location>
    <ligand>
        <name>substrate</name>
    </ligand>
</feature>
<dbReference type="CDD" id="cd02163">
    <property type="entry name" value="PPAT"/>
    <property type="match status" value="1"/>
</dbReference>
<dbReference type="PANTHER" id="PTHR21342">
    <property type="entry name" value="PHOSPHOPANTETHEINE ADENYLYLTRANSFERASE"/>
    <property type="match status" value="1"/>
</dbReference>
<protein>
    <recommendedName>
        <fullName evidence="9">Phosphopantetheine adenylyltransferase</fullName>
        <ecNumber evidence="9">2.7.7.3</ecNumber>
    </recommendedName>
    <alternativeName>
        <fullName evidence="9">Dephospho-CoA pyrophosphorylase</fullName>
    </alternativeName>
    <alternativeName>
        <fullName evidence="9">Pantetheine-phosphate adenylyltransferase</fullName>
        <shortName evidence="9">PPAT</shortName>
    </alternativeName>
</protein>
<organism evidence="11 12">
    <name type="scientific">Schleiferilactobacillus harbinensis DSM 16991</name>
    <dbReference type="NCBI Taxonomy" id="1122147"/>
    <lineage>
        <taxon>Bacteria</taxon>
        <taxon>Bacillati</taxon>
        <taxon>Bacillota</taxon>
        <taxon>Bacilli</taxon>
        <taxon>Lactobacillales</taxon>
        <taxon>Lactobacillaceae</taxon>
        <taxon>Schleiferilactobacillus</taxon>
    </lineage>
</organism>
<feature type="binding site" evidence="9">
    <location>
        <begin position="10"/>
        <end position="11"/>
    </location>
    <ligand>
        <name>ATP</name>
        <dbReference type="ChEBI" id="CHEBI:30616"/>
    </ligand>
</feature>
<dbReference type="NCBIfam" id="TIGR00125">
    <property type="entry name" value="cyt_tran_rel"/>
    <property type="match status" value="1"/>
</dbReference>
<feature type="binding site" evidence="9">
    <location>
        <begin position="90"/>
        <end position="92"/>
    </location>
    <ligand>
        <name>ATP</name>
        <dbReference type="ChEBI" id="CHEBI:30616"/>
    </ligand>
</feature>
<feature type="site" description="Transition state stabilizer" evidence="9">
    <location>
        <position position="18"/>
    </location>
</feature>
<evidence type="ECO:0000313" key="12">
    <source>
        <dbReference type="Proteomes" id="UP000050949"/>
    </source>
</evidence>
<keyword evidence="7 9" id="KW-0173">Coenzyme A biosynthesis</keyword>
<comment type="similarity">
    <text evidence="9">Belongs to the bacterial CoaD family.</text>
</comment>
<dbReference type="InterPro" id="IPR014729">
    <property type="entry name" value="Rossmann-like_a/b/a_fold"/>
</dbReference>
<feature type="binding site" evidence="9">
    <location>
        <position position="100"/>
    </location>
    <ligand>
        <name>ATP</name>
        <dbReference type="ChEBI" id="CHEBI:30616"/>
    </ligand>
</feature>
<keyword evidence="1 9" id="KW-0963">Cytoplasm</keyword>
<keyword evidence="5 9" id="KW-0067">ATP-binding</keyword>
<dbReference type="SUPFAM" id="SSF52374">
    <property type="entry name" value="Nucleotidylyl transferase"/>
    <property type="match status" value="1"/>
</dbReference>
<dbReference type="Gene3D" id="3.40.50.620">
    <property type="entry name" value="HUPs"/>
    <property type="match status" value="1"/>
</dbReference>
<keyword evidence="3 9" id="KW-0548">Nucleotidyltransferase</keyword>
<name>A0A0R1XPB2_9LACO</name>
<dbReference type="eggNOG" id="COG0669">
    <property type="taxonomic scope" value="Bacteria"/>
</dbReference>
<dbReference type="InterPro" id="IPR004821">
    <property type="entry name" value="Cyt_trans-like"/>
</dbReference>
<feature type="binding site" evidence="9">
    <location>
        <begin position="125"/>
        <end position="131"/>
    </location>
    <ligand>
        <name>ATP</name>
        <dbReference type="ChEBI" id="CHEBI:30616"/>
    </ligand>
</feature>
<dbReference type="Pfam" id="PF01467">
    <property type="entry name" value="CTP_transf_like"/>
    <property type="match status" value="1"/>
</dbReference>
<dbReference type="PATRIC" id="fig|1122147.4.peg.1977"/>
<dbReference type="HAMAP" id="MF_00151">
    <property type="entry name" value="PPAT_bact"/>
    <property type="match status" value="1"/>
</dbReference>
<dbReference type="EC" id="2.7.7.3" evidence="9"/>
<accession>A0A0R1XPB2</accession>
<feature type="binding site" evidence="9">
    <location>
        <position position="10"/>
    </location>
    <ligand>
        <name>substrate</name>
    </ligand>
</feature>
<comment type="subcellular location">
    <subcellularLocation>
        <location evidence="9">Cytoplasm</location>
    </subcellularLocation>
</comment>
<dbReference type="PRINTS" id="PR01020">
    <property type="entry name" value="LPSBIOSNTHSS"/>
</dbReference>
<dbReference type="GO" id="GO:0015937">
    <property type="term" value="P:coenzyme A biosynthetic process"/>
    <property type="evidence" value="ECO:0007669"/>
    <property type="project" value="UniProtKB-UniRule"/>
</dbReference>
<reference evidence="11 12" key="1">
    <citation type="journal article" date="2015" name="Genome Announc.">
        <title>Expanding the biotechnology potential of lactobacilli through comparative genomics of 213 strains and associated genera.</title>
        <authorList>
            <person name="Sun Z."/>
            <person name="Harris H.M."/>
            <person name="McCann A."/>
            <person name="Guo C."/>
            <person name="Argimon S."/>
            <person name="Zhang W."/>
            <person name="Yang X."/>
            <person name="Jeffery I.B."/>
            <person name="Cooney J.C."/>
            <person name="Kagawa T.F."/>
            <person name="Liu W."/>
            <person name="Song Y."/>
            <person name="Salvetti E."/>
            <person name="Wrobel A."/>
            <person name="Rasinkangas P."/>
            <person name="Parkhill J."/>
            <person name="Rea M.C."/>
            <person name="O'Sullivan O."/>
            <person name="Ritari J."/>
            <person name="Douillard F.P."/>
            <person name="Paul Ross R."/>
            <person name="Yang R."/>
            <person name="Briner A.E."/>
            <person name="Felis G.E."/>
            <person name="de Vos W.M."/>
            <person name="Barrangou R."/>
            <person name="Klaenhammer T.R."/>
            <person name="Caufield P.W."/>
            <person name="Cui Y."/>
            <person name="Zhang H."/>
            <person name="O'Toole P.W."/>
        </authorList>
    </citation>
    <scope>NUCLEOTIDE SEQUENCE [LARGE SCALE GENOMIC DNA]</scope>
    <source>
        <strain evidence="11 12">DSM 16991</strain>
    </source>
</reference>
<feature type="binding site" evidence="9">
    <location>
        <position position="42"/>
    </location>
    <ligand>
        <name>substrate</name>
    </ligand>
</feature>
<comment type="function">
    <text evidence="9">Reversibly transfers an adenylyl group from ATP to 4'-phosphopantetheine, yielding dephospho-CoA (dPCoA) and pyrophosphate.</text>
</comment>
<evidence type="ECO:0000256" key="4">
    <source>
        <dbReference type="ARBA" id="ARBA00022741"/>
    </source>
</evidence>
<dbReference type="UniPathway" id="UPA00241">
    <property type="reaction ID" value="UER00355"/>
</dbReference>
<dbReference type="GO" id="GO:0005524">
    <property type="term" value="F:ATP binding"/>
    <property type="evidence" value="ECO:0007669"/>
    <property type="project" value="UniProtKB-KW"/>
</dbReference>
<evidence type="ECO:0000256" key="5">
    <source>
        <dbReference type="ARBA" id="ARBA00022840"/>
    </source>
</evidence>
<evidence type="ECO:0000256" key="8">
    <source>
        <dbReference type="ARBA" id="ARBA00029346"/>
    </source>
</evidence>
<evidence type="ECO:0000256" key="3">
    <source>
        <dbReference type="ARBA" id="ARBA00022695"/>
    </source>
</evidence>
<evidence type="ECO:0000256" key="2">
    <source>
        <dbReference type="ARBA" id="ARBA00022679"/>
    </source>
</evidence>
<dbReference type="AlphaFoldDB" id="A0A0R1XPB2"/>
<evidence type="ECO:0000256" key="1">
    <source>
        <dbReference type="ARBA" id="ARBA00022490"/>
    </source>
</evidence>
<dbReference type="EMBL" id="AZFW01000032">
    <property type="protein sequence ID" value="KRM28444.1"/>
    <property type="molecule type" value="Genomic_DNA"/>
</dbReference>
<feature type="binding site" evidence="9">
    <location>
        <position position="18"/>
    </location>
    <ligand>
        <name>ATP</name>
        <dbReference type="ChEBI" id="CHEBI:30616"/>
    </ligand>
</feature>
<proteinExistence type="inferred from homology"/>
<dbReference type="OrthoDB" id="9806661at2"/>
<dbReference type="NCBIfam" id="TIGR01510">
    <property type="entry name" value="coaD_prev_kdtB"/>
    <property type="match status" value="1"/>
</dbReference>
<evidence type="ECO:0000256" key="9">
    <source>
        <dbReference type="HAMAP-Rule" id="MF_00151"/>
    </source>
</evidence>
<dbReference type="GO" id="GO:0005737">
    <property type="term" value="C:cytoplasm"/>
    <property type="evidence" value="ECO:0007669"/>
    <property type="project" value="UniProtKB-SubCell"/>
</dbReference>
<evidence type="ECO:0000313" key="11">
    <source>
        <dbReference type="EMBL" id="KRM28444.1"/>
    </source>
</evidence>
<evidence type="ECO:0000259" key="10">
    <source>
        <dbReference type="Pfam" id="PF01467"/>
    </source>
</evidence>
<evidence type="ECO:0000256" key="7">
    <source>
        <dbReference type="ARBA" id="ARBA00022993"/>
    </source>
</evidence>
<dbReference type="InterPro" id="IPR001980">
    <property type="entry name" value="PPAT"/>
</dbReference>
<gene>
    <name evidence="9" type="primary">coaD</name>
    <name evidence="11" type="ORF">FC91_GL001908</name>
</gene>
<evidence type="ECO:0000256" key="6">
    <source>
        <dbReference type="ARBA" id="ARBA00022842"/>
    </source>
</evidence>
<dbReference type="Proteomes" id="UP000050949">
    <property type="component" value="Unassembled WGS sequence"/>
</dbReference>
<dbReference type="GeneID" id="78508965"/>
<dbReference type="GO" id="GO:0004595">
    <property type="term" value="F:pantetheine-phosphate adenylyltransferase activity"/>
    <property type="evidence" value="ECO:0007669"/>
    <property type="project" value="UniProtKB-UniRule"/>
</dbReference>
<feature type="binding site" evidence="9">
    <location>
        <position position="75"/>
    </location>
    <ligand>
        <name>substrate</name>
    </ligand>
</feature>
<keyword evidence="4 9" id="KW-0547">Nucleotide-binding</keyword>
<feature type="domain" description="Cytidyltransferase-like" evidence="10">
    <location>
        <begin position="6"/>
        <end position="135"/>
    </location>
</feature>
<dbReference type="RefSeq" id="WP_027827349.1">
    <property type="nucleotide sequence ID" value="NZ_AUEH01000001.1"/>
</dbReference>